<dbReference type="Proteomes" id="UP000824120">
    <property type="component" value="Chromosome 12"/>
</dbReference>
<evidence type="ECO:0000313" key="1">
    <source>
        <dbReference type="EMBL" id="KAG5571796.1"/>
    </source>
</evidence>
<gene>
    <name evidence="1" type="ORF">H5410_061562</name>
</gene>
<evidence type="ECO:0000313" key="2">
    <source>
        <dbReference type="Proteomes" id="UP000824120"/>
    </source>
</evidence>
<protein>
    <submittedName>
        <fullName evidence="1">Uncharacterized protein</fullName>
    </submittedName>
</protein>
<reference evidence="1 2" key="1">
    <citation type="submission" date="2020-09" db="EMBL/GenBank/DDBJ databases">
        <title>De no assembly of potato wild relative species, Solanum commersonii.</title>
        <authorList>
            <person name="Cho K."/>
        </authorList>
    </citation>
    <scope>NUCLEOTIDE SEQUENCE [LARGE SCALE GENOMIC DNA]</scope>
    <source>
        <strain evidence="1">LZ3.2</strain>
        <tissue evidence="1">Leaf</tissue>
    </source>
</reference>
<dbReference type="OrthoDB" id="1420404at2759"/>
<dbReference type="AlphaFoldDB" id="A0A9J5W980"/>
<comment type="caution">
    <text evidence="1">The sequence shown here is derived from an EMBL/GenBank/DDBJ whole genome shotgun (WGS) entry which is preliminary data.</text>
</comment>
<proteinExistence type="predicted"/>
<sequence length="109" mass="12145">MPKEHRSDPKSFSTEDVLSCILNKVERSDKGLKEMKEDVSTLNQTVTSHSVSIKDLDTQMVSQMSGRRLAEQAGDPDLDNRLNHLTCWKLCKTRRTKVPLDASLGGSAT</sequence>
<accession>A0A9J5W980</accession>
<dbReference type="EMBL" id="JACXVP010000012">
    <property type="protein sequence ID" value="KAG5571796.1"/>
    <property type="molecule type" value="Genomic_DNA"/>
</dbReference>
<organism evidence="1 2">
    <name type="scientific">Solanum commersonii</name>
    <name type="common">Commerson's wild potato</name>
    <name type="synonym">Commerson's nightshade</name>
    <dbReference type="NCBI Taxonomy" id="4109"/>
    <lineage>
        <taxon>Eukaryota</taxon>
        <taxon>Viridiplantae</taxon>
        <taxon>Streptophyta</taxon>
        <taxon>Embryophyta</taxon>
        <taxon>Tracheophyta</taxon>
        <taxon>Spermatophyta</taxon>
        <taxon>Magnoliopsida</taxon>
        <taxon>eudicotyledons</taxon>
        <taxon>Gunneridae</taxon>
        <taxon>Pentapetalae</taxon>
        <taxon>asterids</taxon>
        <taxon>lamiids</taxon>
        <taxon>Solanales</taxon>
        <taxon>Solanaceae</taxon>
        <taxon>Solanoideae</taxon>
        <taxon>Solaneae</taxon>
        <taxon>Solanum</taxon>
    </lineage>
</organism>
<name>A0A9J5W980_SOLCO</name>
<keyword evidence="2" id="KW-1185">Reference proteome</keyword>